<protein>
    <submittedName>
        <fullName evidence="1">Uncharacterized protein</fullName>
    </submittedName>
</protein>
<name>A0A4Y2VA56_ARAVE</name>
<accession>A0A4Y2VA56</accession>
<dbReference type="AlphaFoldDB" id="A0A4Y2VA56"/>
<reference evidence="1 2" key="1">
    <citation type="journal article" date="2019" name="Sci. Rep.">
        <title>Orb-weaving spider Araneus ventricosus genome elucidates the spidroin gene catalogue.</title>
        <authorList>
            <person name="Kono N."/>
            <person name="Nakamura H."/>
            <person name="Ohtoshi R."/>
            <person name="Moran D.A.P."/>
            <person name="Shinohara A."/>
            <person name="Yoshida Y."/>
            <person name="Fujiwara M."/>
            <person name="Mori M."/>
            <person name="Tomita M."/>
            <person name="Arakawa K."/>
        </authorList>
    </citation>
    <scope>NUCLEOTIDE SEQUENCE [LARGE SCALE GENOMIC DNA]</scope>
</reference>
<dbReference type="Proteomes" id="UP000499080">
    <property type="component" value="Unassembled WGS sequence"/>
</dbReference>
<gene>
    <name evidence="1" type="ORF">AVEN_89271_1</name>
</gene>
<keyword evidence="2" id="KW-1185">Reference proteome</keyword>
<dbReference type="EMBL" id="BGPR01043938">
    <property type="protein sequence ID" value="GBO20607.1"/>
    <property type="molecule type" value="Genomic_DNA"/>
</dbReference>
<proteinExistence type="predicted"/>
<organism evidence="1 2">
    <name type="scientific">Araneus ventricosus</name>
    <name type="common">Orbweaver spider</name>
    <name type="synonym">Epeira ventricosa</name>
    <dbReference type="NCBI Taxonomy" id="182803"/>
    <lineage>
        <taxon>Eukaryota</taxon>
        <taxon>Metazoa</taxon>
        <taxon>Ecdysozoa</taxon>
        <taxon>Arthropoda</taxon>
        <taxon>Chelicerata</taxon>
        <taxon>Arachnida</taxon>
        <taxon>Araneae</taxon>
        <taxon>Araneomorphae</taxon>
        <taxon>Entelegynae</taxon>
        <taxon>Araneoidea</taxon>
        <taxon>Araneidae</taxon>
        <taxon>Araneus</taxon>
    </lineage>
</organism>
<comment type="caution">
    <text evidence="1">The sequence shown here is derived from an EMBL/GenBank/DDBJ whole genome shotgun (WGS) entry which is preliminary data.</text>
</comment>
<evidence type="ECO:0000313" key="1">
    <source>
        <dbReference type="EMBL" id="GBO20607.1"/>
    </source>
</evidence>
<sequence>MGRPTAKLKQRTAPCGRTGCWIELVLLGIERINGEFPPLLNACWPTLCCVHRCGLLSLKVLQKGNLHQYIGPKPDCYLVYLGDPRSLNRKKMPQFPYIMNSLFMNLTRYARLSGIGTITVSL</sequence>
<evidence type="ECO:0000313" key="2">
    <source>
        <dbReference type="Proteomes" id="UP000499080"/>
    </source>
</evidence>